<sequence length="244" mass="26025">MKSNLMAVFVAVALSVSLPAQASASALPAGTLSLPQNGQFTLSVSATNPNMIHIPGDVVSAISGPAGTLTDKRLTSSGAVVFTAVTDKPFTFYVETRKGQTFPVAATPVKGQGKVYRLLGDMPVSTPEAKAWETAQPYESLLLSLNNQAMKSALPDGYTPVKPDVADITVPSRLQAVAEQAWTGHALRIDRVRITNPHSYGVALREQDFWARGVRSVMFDSQAITLMAGATLRVFIIRDAEVQP</sequence>
<evidence type="ECO:0000259" key="2">
    <source>
        <dbReference type="Pfam" id="PF06586"/>
    </source>
</evidence>
<comment type="caution">
    <text evidence="4">The sequence shown here is derived from an EMBL/GenBank/DDBJ whole genome shotgun (WGS) entry which is preliminary data.</text>
</comment>
<dbReference type="NCBIfam" id="TIGR02756">
    <property type="entry name" value="TraK_Ftype"/>
    <property type="match status" value="1"/>
</dbReference>
<feature type="chain" id="PRO_5044795661" evidence="1">
    <location>
        <begin position="23"/>
        <end position="244"/>
    </location>
</feature>
<dbReference type="RefSeq" id="WP_194514289.1">
    <property type="nucleotide sequence ID" value="NZ_JADIXP010000019.1"/>
</dbReference>
<dbReference type="InterPro" id="IPR010563">
    <property type="entry name" value="TraK_N"/>
</dbReference>
<dbReference type="InterPro" id="IPR055397">
    <property type="entry name" value="TraK_C"/>
</dbReference>
<organism evidence="4 5">
    <name type="scientific">Lelliottia nimipressuralis</name>
    <dbReference type="NCBI Taxonomy" id="69220"/>
    <lineage>
        <taxon>Bacteria</taxon>
        <taxon>Pseudomonadati</taxon>
        <taxon>Pseudomonadota</taxon>
        <taxon>Gammaproteobacteria</taxon>
        <taxon>Enterobacterales</taxon>
        <taxon>Enterobacteriaceae</taxon>
        <taxon>Lelliottia</taxon>
    </lineage>
</organism>
<dbReference type="AlphaFoldDB" id="A0ABD4KH38"/>
<reference evidence="4 5" key="1">
    <citation type="submission" date="2020-11" db="EMBL/GenBank/DDBJ databases">
        <title>Identification of Lelliottia nimipressuralis from Wound Infection by Whole Genome-Based Bacterial Identification.</title>
        <authorList>
            <person name="Navarathna D.H."/>
            <person name="Choi H."/>
            <person name="Jinadatha C."/>
            <person name="Chatterjee P."/>
            <person name="Hwang M."/>
        </authorList>
    </citation>
    <scope>NUCLEOTIDE SEQUENCE [LARGE SCALE GENOMIC DNA]</scope>
    <source>
        <strain evidence="4 5">DN2020</strain>
    </source>
</reference>
<keyword evidence="1" id="KW-0732">Signal</keyword>
<name>A0ABD4KH38_9ENTR</name>
<proteinExistence type="predicted"/>
<accession>A0ABD4KH38</accession>
<dbReference type="EMBL" id="JADIXP010000019">
    <property type="protein sequence ID" value="MBF4180388.1"/>
    <property type="molecule type" value="Genomic_DNA"/>
</dbReference>
<gene>
    <name evidence="4" type="primary">traK</name>
    <name evidence="4" type="ORF">ISP11_21230</name>
</gene>
<dbReference type="Pfam" id="PF06586">
    <property type="entry name" value="TraK_N"/>
    <property type="match status" value="1"/>
</dbReference>
<evidence type="ECO:0000259" key="3">
    <source>
        <dbReference type="Pfam" id="PF23536"/>
    </source>
</evidence>
<feature type="signal peptide" evidence="1">
    <location>
        <begin position="1"/>
        <end position="22"/>
    </location>
</feature>
<dbReference type="Pfam" id="PF23536">
    <property type="entry name" value="TraK_C"/>
    <property type="match status" value="1"/>
</dbReference>
<evidence type="ECO:0000313" key="4">
    <source>
        <dbReference type="EMBL" id="MBF4180388.1"/>
    </source>
</evidence>
<dbReference type="Proteomes" id="UP000628560">
    <property type="component" value="Unassembled WGS sequence"/>
</dbReference>
<feature type="domain" description="TraK N-terminal" evidence="2">
    <location>
        <begin position="37"/>
        <end position="118"/>
    </location>
</feature>
<evidence type="ECO:0000256" key="1">
    <source>
        <dbReference type="SAM" id="SignalP"/>
    </source>
</evidence>
<feature type="domain" description="TraK C-terminal" evidence="3">
    <location>
        <begin position="130"/>
        <end position="238"/>
    </location>
</feature>
<protein>
    <submittedName>
        <fullName evidence="4">Type-F conjugative transfer system secretin TraK</fullName>
    </submittedName>
</protein>
<dbReference type="InterPro" id="IPR010916">
    <property type="entry name" value="TonB_box_CS"/>
</dbReference>
<evidence type="ECO:0000313" key="5">
    <source>
        <dbReference type="Proteomes" id="UP000628560"/>
    </source>
</evidence>
<dbReference type="InterPro" id="IPR014126">
    <property type="entry name" value="TraK_Ftype"/>
</dbReference>
<dbReference type="PROSITE" id="PS00430">
    <property type="entry name" value="TONB_DEPENDENT_REC_1"/>
    <property type="match status" value="1"/>
</dbReference>